<sequence>RELAVWLKLEHPRVLPLYGTVSDFGLYPSMVCPWMEKGNLSNYHHTCRPSFLSSPTP</sequence>
<evidence type="ECO:0000313" key="3">
    <source>
        <dbReference type="Proteomes" id="UP000807025"/>
    </source>
</evidence>
<evidence type="ECO:0000313" key="1">
    <source>
        <dbReference type="EMBL" id="KAF9486975.1"/>
    </source>
</evidence>
<dbReference type="EMBL" id="MU154742">
    <property type="protein sequence ID" value="KAF9487898.1"/>
    <property type="molecule type" value="Genomic_DNA"/>
</dbReference>
<name>A0A9P5ZHZ1_PLEER</name>
<protein>
    <submittedName>
        <fullName evidence="1">Uncharacterized protein</fullName>
    </submittedName>
</protein>
<proteinExistence type="predicted"/>
<dbReference type="OrthoDB" id="3260955at2759"/>
<keyword evidence="3" id="KW-1185">Reference proteome</keyword>
<dbReference type="Gene3D" id="1.10.510.10">
    <property type="entry name" value="Transferase(Phosphotransferase) domain 1"/>
    <property type="match status" value="1"/>
</dbReference>
<accession>A0A9P5ZHZ1</accession>
<organism evidence="1 3">
    <name type="scientific">Pleurotus eryngii</name>
    <name type="common">Boletus of the steppes</name>
    <dbReference type="NCBI Taxonomy" id="5323"/>
    <lineage>
        <taxon>Eukaryota</taxon>
        <taxon>Fungi</taxon>
        <taxon>Dikarya</taxon>
        <taxon>Basidiomycota</taxon>
        <taxon>Agaricomycotina</taxon>
        <taxon>Agaricomycetes</taxon>
        <taxon>Agaricomycetidae</taxon>
        <taxon>Agaricales</taxon>
        <taxon>Pleurotineae</taxon>
        <taxon>Pleurotaceae</taxon>
        <taxon>Pleurotus</taxon>
    </lineage>
</organism>
<comment type="caution">
    <text evidence="1">The sequence shown here is derived from an EMBL/GenBank/DDBJ whole genome shotgun (WGS) entry which is preliminary data.</text>
</comment>
<dbReference type="Proteomes" id="UP000807025">
    <property type="component" value="Unassembled WGS sequence"/>
</dbReference>
<dbReference type="AlphaFoldDB" id="A0A9P5ZHZ1"/>
<dbReference type="SUPFAM" id="SSF56112">
    <property type="entry name" value="Protein kinase-like (PK-like)"/>
    <property type="match status" value="1"/>
</dbReference>
<evidence type="ECO:0000313" key="2">
    <source>
        <dbReference type="EMBL" id="KAF9487898.1"/>
    </source>
</evidence>
<feature type="non-terminal residue" evidence="1">
    <location>
        <position position="1"/>
    </location>
</feature>
<reference evidence="1" key="1">
    <citation type="submission" date="2020-11" db="EMBL/GenBank/DDBJ databases">
        <authorList>
            <consortium name="DOE Joint Genome Institute"/>
            <person name="Ahrendt S."/>
            <person name="Riley R."/>
            <person name="Andreopoulos W."/>
            <person name="Labutti K."/>
            <person name="Pangilinan J."/>
            <person name="Ruiz-Duenas F.J."/>
            <person name="Barrasa J.M."/>
            <person name="Sanchez-Garcia M."/>
            <person name="Camarero S."/>
            <person name="Miyauchi S."/>
            <person name="Serrano A."/>
            <person name="Linde D."/>
            <person name="Babiker R."/>
            <person name="Drula E."/>
            <person name="Ayuso-Fernandez I."/>
            <person name="Pacheco R."/>
            <person name="Padilla G."/>
            <person name="Ferreira P."/>
            <person name="Barriuso J."/>
            <person name="Kellner H."/>
            <person name="Castanera R."/>
            <person name="Alfaro M."/>
            <person name="Ramirez L."/>
            <person name="Pisabarro A.G."/>
            <person name="Kuo A."/>
            <person name="Tritt A."/>
            <person name="Lipzen A."/>
            <person name="He G."/>
            <person name="Yan M."/>
            <person name="Ng V."/>
            <person name="Cullen D."/>
            <person name="Martin F."/>
            <person name="Rosso M.-N."/>
            <person name="Henrissat B."/>
            <person name="Hibbett D."/>
            <person name="Martinez A.T."/>
            <person name="Grigoriev I.V."/>
        </authorList>
    </citation>
    <scope>NUCLEOTIDE SEQUENCE</scope>
    <source>
        <strain evidence="1">ATCC 90797</strain>
    </source>
</reference>
<gene>
    <name evidence="2" type="ORF">BDN71DRAFT_1404072</name>
    <name evidence="1" type="ORF">BDN71DRAFT_1405369</name>
</gene>
<dbReference type="InterPro" id="IPR011009">
    <property type="entry name" value="Kinase-like_dom_sf"/>
</dbReference>
<dbReference type="EMBL" id="MU154844">
    <property type="protein sequence ID" value="KAF9486975.1"/>
    <property type="molecule type" value="Genomic_DNA"/>
</dbReference>